<evidence type="ECO:0000313" key="2">
    <source>
        <dbReference type="Proteomes" id="UP000681967"/>
    </source>
</evidence>
<evidence type="ECO:0000313" key="1">
    <source>
        <dbReference type="EMBL" id="CAF5168373.1"/>
    </source>
</evidence>
<gene>
    <name evidence="1" type="ORF">BYL167_LOCUS76609</name>
</gene>
<proteinExistence type="predicted"/>
<organism evidence="1 2">
    <name type="scientific">Rotaria magnacalcarata</name>
    <dbReference type="NCBI Taxonomy" id="392030"/>
    <lineage>
        <taxon>Eukaryota</taxon>
        <taxon>Metazoa</taxon>
        <taxon>Spiralia</taxon>
        <taxon>Gnathifera</taxon>
        <taxon>Rotifera</taxon>
        <taxon>Eurotatoria</taxon>
        <taxon>Bdelloidea</taxon>
        <taxon>Philodinida</taxon>
        <taxon>Philodinidae</taxon>
        <taxon>Rotaria</taxon>
    </lineage>
</organism>
<feature type="non-terminal residue" evidence="1">
    <location>
        <position position="82"/>
    </location>
</feature>
<dbReference type="AlphaFoldDB" id="A0A8S3GPS7"/>
<comment type="caution">
    <text evidence="1">The sequence shown here is derived from an EMBL/GenBank/DDBJ whole genome shotgun (WGS) entry which is preliminary data.</text>
</comment>
<dbReference type="EMBL" id="CAJOBH010276640">
    <property type="protein sequence ID" value="CAF5168373.1"/>
    <property type="molecule type" value="Genomic_DNA"/>
</dbReference>
<evidence type="ECO:0008006" key="3">
    <source>
        <dbReference type="Google" id="ProtNLM"/>
    </source>
</evidence>
<reference evidence="1" key="1">
    <citation type="submission" date="2021-02" db="EMBL/GenBank/DDBJ databases">
        <authorList>
            <person name="Nowell W R."/>
        </authorList>
    </citation>
    <scope>NUCLEOTIDE SEQUENCE</scope>
</reference>
<name>A0A8S3GPS7_9BILA</name>
<dbReference type="InterPro" id="IPR011042">
    <property type="entry name" value="6-blade_b-propeller_TolB-like"/>
</dbReference>
<dbReference type="SUPFAM" id="SSF63829">
    <property type="entry name" value="Calcium-dependent phosphotriesterase"/>
    <property type="match status" value="1"/>
</dbReference>
<accession>A0A8S3GPS7</accession>
<dbReference type="Gene3D" id="2.120.10.30">
    <property type="entry name" value="TolB, C-terminal domain"/>
    <property type="match status" value="1"/>
</dbReference>
<protein>
    <recommendedName>
        <fullName evidence="3">NHL repeat containing protein</fullName>
    </recommendedName>
</protein>
<dbReference type="Proteomes" id="UP000681967">
    <property type="component" value="Unassembled WGS sequence"/>
</dbReference>
<feature type="non-terminal residue" evidence="1">
    <location>
        <position position="1"/>
    </location>
</feature>
<sequence>YNNYRIQKWLPGYPFGSTVAGGRGLGTTLDKLGGVQAIYVDAQSNIYVSDYTNHRVSLWAVGNTTAGKVVAGTSNGVAGSVA</sequence>